<evidence type="ECO:0000256" key="1">
    <source>
        <dbReference type="ARBA" id="ARBA00001974"/>
    </source>
</evidence>
<reference evidence="6" key="1">
    <citation type="submission" date="2018-05" db="EMBL/GenBank/DDBJ databases">
        <authorList>
            <person name="Lanie J.A."/>
            <person name="Ng W.-L."/>
            <person name="Kazmierczak K.M."/>
            <person name="Andrzejewski T.M."/>
            <person name="Davidsen T.M."/>
            <person name="Wayne K.J."/>
            <person name="Tettelin H."/>
            <person name="Glass J.I."/>
            <person name="Rusch D."/>
            <person name="Podicherti R."/>
            <person name="Tsui H.-C.T."/>
            <person name="Winkler M.E."/>
        </authorList>
    </citation>
    <scope>NUCLEOTIDE SEQUENCE</scope>
</reference>
<dbReference type="InterPro" id="IPR036188">
    <property type="entry name" value="FAD/NAD-bd_sf"/>
</dbReference>
<dbReference type="Gene3D" id="3.50.50.60">
    <property type="entry name" value="FAD/NAD(P)-binding domain"/>
    <property type="match status" value="1"/>
</dbReference>
<evidence type="ECO:0000256" key="4">
    <source>
        <dbReference type="ARBA" id="ARBA00023002"/>
    </source>
</evidence>
<keyword evidence="2" id="KW-0285">Flavoprotein</keyword>
<dbReference type="GO" id="GO:0008734">
    <property type="term" value="F:L-aspartate oxidase activity"/>
    <property type="evidence" value="ECO:0007669"/>
    <property type="project" value="InterPro"/>
</dbReference>
<dbReference type="PANTHER" id="PTHR42716:SF2">
    <property type="entry name" value="L-ASPARTATE OXIDASE, CHLOROPLASTIC"/>
    <property type="match status" value="1"/>
</dbReference>
<organism evidence="6">
    <name type="scientific">marine metagenome</name>
    <dbReference type="NCBI Taxonomy" id="408172"/>
    <lineage>
        <taxon>unclassified sequences</taxon>
        <taxon>metagenomes</taxon>
        <taxon>ecological metagenomes</taxon>
    </lineage>
</organism>
<protein>
    <recommendedName>
        <fullName evidence="5">FAD-dependent oxidoreductase 2 FAD-binding domain-containing protein</fullName>
    </recommendedName>
</protein>
<dbReference type="GO" id="GO:0009435">
    <property type="term" value="P:NAD+ biosynthetic process"/>
    <property type="evidence" value="ECO:0007669"/>
    <property type="project" value="InterPro"/>
</dbReference>
<sequence>MRIESDYLIVGSGAAGLYFAILTAQSGASVTVVTKSGAGESNTRYAQGGIAAALGSDDSVAFHIQDTLDAGDGLCNRQAVQTAITDGPRVVEDLLQLGTQLSRTAAGELSLGREGGHTRHRVAHADDWTGREISRSLVAA</sequence>
<keyword evidence="4" id="KW-0560">Oxidoreductase</keyword>
<evidence type="ECO:0000256" key="2">
    <source>
        <dbReference type="ARBA" id="ARBA00022630"/>
    </source>
</evidence>
<proteinExistence type="predicted"/>
<dbReference type="EMBL" id="UINC01185979">
    <property type="protein sequence ID" value="SVD97972.1"/>
    <property type="molecule type" value="Genomic_DNA"/>
</dbReference>
<dbReference type="InterPro" id="IPR005288">
    <property type="entry name" value="NadB"/>
</dbReference>
<dbReference type="InterPro" id="IPR003953">
    <property type="entry name" value="FAD-dep_OxRdtase_2_FAD-bd"/>
</dbReference>
<feature type="domain" description="FAD-dependent oxidoreductase 2 FAD-binding" evidence="5">
    <location>
        <begin position="6"/>
        <end position="137"/>
    </location>
</feature>
<evidence type="ECO:0000256" key="3">
    <source>
        <dbReference type="ARBA" id="ARBA00022827"/>
    </source>
</evidence>
<name>A0A382ZR88_9ZZZZ</name>
<feature type="non-terminal residue" evidence="6">
    <location>
        <position position="140"/>
    </location>
</feature>
<gene>
    <name evidence="6" type="ORF">METZ01_LOCUS450826</name>
</gene>
<dbReference type="AlphaFoldDB" id="A0A382ZR88"/>
<comment type="cofactor">
    <cofactor evidence="1">
        <name>FAD</name>
        <dbReference type="ChEBI" id="CHEBI:57692"/>
    </cofactor>
</comment>
<dbReference type="SUPFAM" id="SSF51905">
    <property type="entry name" value="FAD/NAD(P)-binding domain"/>
    <property type="match status" value="1"/>
</dbReference>
<evidence type="ECO:0000259" key="5">
    <source>
        <dbReference type="Pfam" id="PF00890"/>
    </source>
</evidence>
<keyword evidence="3" id="KW-0274">FAD</keyword>
<dbReference type="PANTHER" id="PTHR42716">
    <property type="entry name" value="L-ASPARTATE OXIDASE"/>
    <property type="match status" value="1"/>
</dbReference>
<evidence type="ECO:0000313" key="6">
    <source>
        <dbReference type="EMBL" id="SVD97972.1"/>
    </source>
</evidence>
<dbReference type="Pfam" id="PF00890">
    <property type="entry name" value="FAD_binding_2"/>
    <property type="match status" value="1"/>
</dbReference>
<accession>A0A382ZR88</accession>